<evidence type="ECO:0000256" key="1">
    <source>
        <dbReference type="SAM" id="Phobius"/>
    </source>
</evidence>
<keyword evidence="1" id="KW-0472">Membrane</keyword>
<keyword evidence="3" id="KW-1185">Reference proteome</keyword>
<keyword evidence="1" id="KW-1133">Transmembrane helix</keyword>
<dbReference type="Pfam" id="PF05742">
    <property type="entry name" value="TANGO2"/>
    <property type="match status" value="2"/>
</dbReference>
<dbReference type="InParanoid" id="A0A0D2WVU3"/>
<protein>
    <recommendedName>
        <fullName evidence="4">Ser/Thr-rich protein T10 in DGCR region</fullName>
    </recommendedName>
</protein>
<dbReference type="PANTHER" id="PTHR17985:SF8">
    <property type="entry name" value="TRANSPORT AND GOLGI ORGANIZATION PROTEIN 2 HOMOLOG"/>
    <property type="match status" value="1"/>
</dbReference>
<dbReference type="AlphaFoldDB" id="A0A0D2WVU3"/>
<proteinExistence type="predicted"/>
<name>A0A0D2WVU3_CAPO3</name>
<evidence type="ECO:0000313" key="3">
    <source>
        <dbReference type="Proteomes" id="UP000008743"/>
    </source>
</evidence>
<sequence length="320" mass="35652">MCIVFFKACAGGPQCCRFRFVMAANRDEFFNRPTDPAHFWKEAPHVLGGASCEIWLGCCAVIDRSSQVCRDLLTRCVYVCMYVCVCVYVWVIGIDREPGREGGTWLGTTTDGRVAFLTNCREASPPPELRGRGGLCANFLVDQQASPDKFAHSLASERHEFSGFNLVVGDIQSGNFQYVSNRVNQDYQSVQPCVLHGVSNGVLDEPWPKVTRGKANIDAAVNRANADADQVAAHLASAMRDQQKCSDDQLPKTGVPIEWERKLSPVFVEFPEAAYGTRSIAVQVVDHNGHSVFYEHTRDSETGEWKQQRFSFSLNDEMHS</sequence>
<feature type="transmembrane region" description="Helical" evidence="1">
    <location>
        <begin position="72"/>
        <end position="91"/>
    </location>
</feature>
<evidence type="ECO:0000313" key="2">
    <source>
        <dbReference type="EMBL" id="KJE96433.1"/>
    </source>
</evidence>
<dbReference type="EMBL" id="KE346371">
    <property type="protein sequence ID" value="KJE96433.1"/>
    <property type="molecule type" value="Genomic_DNA"/>
</dbReference>
<dbReference type="Proteomes" id="UP000008743">
    <property type="component" value="Unassembled WGS sequence"/>
</dbReference>
<reference evidence="3" key="1">
    <citation type="submission" date="2011-02" db="EMBL/GenBank/DDBJ databases">
        <title>The Genome Sequence of Capsaspora owczarzaki ATCC 30864.</title>
        <authorList>
            <person name="Russ C."/>
            <person name="Cuomo C."/>
            <person name="Burger G."/>
            <person name="Gray M.W."/>
            <person name="Holland P.W.H."/>
            <person name="King N."/>
            <person name="Lang F.B.F."/>
            <person name="Roger A.J."/>
            <person name="Ruiz-Trillo I."/>
            <person name="Young S.K."/>
            <person name="Zeng Q."/>
            <person name="Gargeya S."/>
            <person name="Alvarado L."/>
            <person name="Berlin A."/>
            <person name="Chapman S.B."/>
            <person name="Chen Z."/>
            <person name="Freedman E."/>
            <person name="Gellesch M."/>
            <person name="Goldberg J."/>
            <person name="Griggs A."/>
            <person name="Gujja S."/>
            <person name="Heilman E."/>
            <person name="Heiman D."/>
            <person name="Howarth C."/>
            <person name="Mehta T."/>
            <person name="Neiman D."/>
            <person name="Pearson M."/>
            <person name="Roberts A."/>
            <person name="Saif S."/>
            <person name="Shea T."/>
            <person name="Shenoy N."/>
            <person name="Sisk P."/>
            <person name="Stolte C."/>
            <person name="Sykes S."/>
            <person name="White J."/>
            <person name="Yandava C."/>
            <person name="Haas B."/>
            <person name="Nusbaum C."/>
            <person name="Birren B."/>
        </authorList>
    </citation>
    <scope>NUCLEOTIDE SEQUENCE</scope>
    <source>
        <strain evidence="3">ATCC 30864</strain>
    </source>
</reference>
<evidence type="ECO:0008006" key="4">
    <source>
        <dbReference type="Google" id="ProtNLM"/>
    </source>
</evidence>
<accession>A0A0D2WVU3</accession>
<dbReference type="PANTHER" id="PTHR17985">
    <property type="entry name" value="SER/THR-RICH PROTEIN T10 IN DGCR REGION"/>
    <property type="match status" value="1"/>
</dbReference>
<organism evidence="2 3">
    <name type="scientific">Capsaspora owczarzaki (strain ATCC 30864)</name>
    <dbReference type="NCBI Taxonomy" id="595528"/>
    <lineage>
        <taxon>Eukaryota</taxon>
        <taxon>Filasterea</taxon>
        <taxon>Capsaspora</taxon>
    </lineage>
</organism>
<gene>
    <name evidence="2" type="ORF">CAOG_006761</name>
</gene>
<keyword evidence="1" id="KW-0812">Transmembrane</keyword>
<dbReference type="PhylomeDB" id="A0A0D2WVU3"/>
<dbReference type="InterPro" id="IPR008551">
    <property type="entry name" value="TANGO2"/>
</dbReference>
<dbReference type="OrthoDB" id="191601at2759"/>